<dbReference type="CDD" id="cd09272">
    <property type="entry name" value="RNase_HI_RT_Ty1"/>
    <property type="match status" value="1"/>
</dbReference>
<proteinExistence type="predicted"/>
<evidence type="ECO:0000313" key="1">
    <source>
        <dbReference type="EMBL" id="GEU94105.1"/>
    </source>
</evidence>
<protein>
    <recommendedName>
        <fullName evidence="2">Retrotransposon protein, putative, Ty1-copia subclass</fullName>
    </recommendedName>
</protein>
<name>A0A6L2PBK5_TANCI</name>
<evidence type="ECO:0008006" key="2">
    <source>
        <dbReference type="Google" id="ProtNLM"/>
    </source>
</evidence>
<gene>
    <name evidence="1" type="ORF">Tci_066083</name>
</gene>
<organism evidence="1">
    <name type="scientific">Tanacetum cinerariifolium</name>
    <name type="common">Dalmatian daisy</name>
    <name type="synonym">Chrysanthemum cinerariifolium</name>
    <dbReference type="NCBI Taxonomy" id="118510"/>
    <lineage>
        <taxon>Eukaryota</taxon>
        <taxon>Viridiplantae</taxon>
        <taxon>Streptophyta</taxon>
        <taxon>Embryophyta</taxon>
        <taxon>Tracheophyta</taxon>
        <taxon>Spermatophyta</taxon>
        <taxon>Magnoliopsida</taxon>
        <taxon>eudicotyledons</taxon>
        <taxon>Gunneridae</taxon>
        <taxon>Pentapetalae</taxon>
        <taxon>asterids</taxon>
        <taxon>campanulids</taxon>
        <taxon>Asterales</taxon>
        <taxon>Asteraceae</taxon>
        <taxon>Asteroideae</taxon>
        <taxon>Anthemideae</taxon>
        <taxon>Anthemidinae</taxon>
        <taxon>Tanacetum</taxon>
    </lineage>
</organism>
<dbReference type="PANTHER" id="PTHR11439:SF496">
    <property type="entry name" value="RNA-DIRECTED DNA POLYMERASE"/>
    <property type="match status" value="1"/>
</dbReference>
<dbReference type="PANTHER" id="PTHR11439">
    <property type="entry name" value="GAG-POL-RELATED RETROTRANSPOSON"/>
    <property type="match status" value="1"/>
</dbReference>
<comment type="caution">
    <text evidence="1">The sequence shown here is derived from an EMBL/GenBank/DDBJ whole genome shotgun (WGS) entry which is preliminary data.</text>
</comment>
<dbReference type="AlphaFoldDB" id="A0A6L2PBK5"/>
<accession>A0A6L2PBK5</accession>
<reference evidence="1" key="1">
    <citation type="journal article" date="2019" name="Sci. Rep.">
        <title>Draft genome of Tanacetum cinerariifolium, the natural source of mosquito coil.</title>
        <authorList>
            <person name="Yamashiro T."/>
            <person name="Shiraishi A."/>
            <person name="Satake H."/>
            <person name="Nakayama K."/>
        </authorList>
    </citation>
    <scope>NUCLEOTIDE SEQUENCE</scope>
</reference>
<dbReference type="EMBL" id="BKCJ010010998">
    <property type="protein sequence ID" value="GEU94105.1"/>
    <property type="molecule type" value="Genomic_DNA"/>
</dbReference>
<sequence length="451" mass="51056">MQNIPYASTVGSIMYAVRCTRPDVVFAQNITSRLQQNPGDAHWTAVKNILKYLHNTKDMFLVYEGNTKQELRVSCYTDAGYLTDVDDIKSQTRYVFVLNGGCMDSLIHFGLGVVPTIEEPINMYRDNTGSIAIAKDHGVTKGARHFRAKVHYLRKTIEMGDVKIEKVDTDDNLADPFTKALAFPKQSKFTEKIRMMPARSLISWFRWISFDYRVPLGFGSIAGGLDHVNLVTRLPLEHGISRILGLGDHPNPSVGTNPEKINDGPNNVDAIQASFKGAHLTKEYPFEKEDKTEDEGDMDVSWDITVKDVKRLRQFLTPTIHTLPNPEPVAKPYMPFGPVYDKEKIIREEEQNYDIPLHDGVMQPLAPQTVHIIPPDDYVAPATNLILDKQLNEFRKEFSNITGVAKKENFNTANDVCELSGIKKYDCETFIKKLLHQVSQSSTKPGRQKWK</sequence>